<reference evidence="1" key="1">
    <citation type="submission" date="2024-12" db="EMBL/GenBank/DDBJ databases">
        <title>Comparative genomics and development of molecular markers within Purpureocillium lilacinum and among Purpureocillium species.</title>
        <authorList>
            <person name="Yeh Z.-Y."/>
            <person name="Ni N.-T."/>
            <person name="Lo P.-H."/>
            <person name="Mushyakhwo K."/>
            <person name="Lin C.-F."/>
            <person name="Nai Y.-S."/>
        </authorList>
    </citation>
    <scope>NUCLEOTIDE SEQUENCE</scope>
    <source>
        <strain evidence="1">NCHU-NPUST-175</strain>
    </source>
</reference>
<name>A0ACC4DP71_PURLI</name>
<protein>
    <submittedName>
        <fullName evidence="1">Uncharacterized protein</fullName>
    </submittedName>
</protein>
<comment type="caution">
    <text evidence="1">The sequence shown here is derived from an EMBL/GenBank/DDBJ whole genome shotgun (WGS) entry which is preliminary data.</text>
</comment>
<evidence type="ECO:0000313" key="1">
    <source>
        <dbReference type="EMBL" id="KAL3957236.1"/>
    </source>
</evidence>
<dbReference type="EMBL" id="JBGNUJ010000007">
    <property type="protein sequence ID" value="KAL3957236.1"/>
    <property type="molecule type" value="Genomic_DNA"/>
</dbReference>
<accession>A0ACC4DP71</accession>
<sequence length="107" mass="11342">MFRKGAKKSMLLSLPIQILNLRRAFERSTLPARTMHERPGTAPPVQVANPAPPLGLNLTNSTGATKQPAPLFRRFAARIARSAAQPAGTATSAEVLMAAGTAAKLVR</sequence>
<organism evidence="1 2">
    <name type="scientific">Purpureocillium lilacinum</name>
    <name type="common">Paecilomyces lilacinus</name>
    <dbReference type="NCBI Taxonomy" id="33203"/>
    <lineage>
        <taxon>Eukaryota</taxon>
        <taxon>Fungi</taxon>
        <taxon>Dikarya</taxon>
        <taxon>Ascomycota</taxon>
        <taxon>Pezizomycotina</taxon>
        <taxon>Sordariomycetes</taxon>
        <taxon>Hypocreomycetidae</taxon>
        <taxon>Hypocreales</taxon>
        <taxon>Ophiocordycipitaceae</taxon>
        <taxon>Purpureocillium</taxon>
    </lineage>
</organism>
<gene>
    <name evidence="1" type="ORF">ACCO45_007814</name>
</gene>
<dbReference type="Proteomes" id="UP001638806">
    <property type="component" value="Unassembled WGS sequence"/>
</dbReference>
<keyword evidence="2" id="KW-1185">Reference proteome</keyword>
<proteinExistence type="predicted"/>
<evidence type="ECO:0000313" key="2">
    <source>
        <dbReference type="Proteomes" id="UP001638806"/>
    </source>
</evidence>